<evidence type="ECO:0000259" key="3">
    <source>
        <dbReference type="Pfam" id="PF16655"/>
    </source>
</evidence>
<evidence type="ECO:0000256" key="1">
    <source>
        <dbReference type="SAM" id="SignalP"/>
    </source>
</evidence>
<dbReference type="PANTHER" id="PTHR43606:SF2">
    <property type="entry name" value="ALKALINE PHOSPHATASE FAMILY PROTEIN (AFU_ORTHOLOGUE AFUA_5G03860)"/>
    <property type="match status" value="1"/>
</dbReference>
<dbReference type="SUPFAM" id="SSF56300">
    <property type="entry name" value="Metallo-dependent phosphatases"/>
    <property type="match status" value="1"/>
</dbReference>
<dbReference type="Pfam" id="PF16655">
    <property type="entry name" value="PhoD_N"/>
    <property type="match status" value="1"/>
</dbReference>
<organism evidence="4 5">
    <name type="scientific">Longimycelium tulufanense</name>
    <dbReference type="NCBI Taxonomy" id="907463"/>
    <lineage>
        <taxon>Bacteria</taxon>
        <taxon>Bacillati</taxon>
        <taxon>Actinomycetota</taxon>
        <taxon>Actinomycetes</taxon>
        <taxon>Pseudonocardiales</taxon>
        <taxon>Pseudonocardiaceae</taxon>
        <taxon>Longimycelium</taxon>
    </lineage>
</organism>
<dbReference type="Gene3D" id="2.60.40.380">
    <property type="entry name" value="Purple acid phosphatase-like, N-terminal"/>
    <property type="match status" value="1"/>
</dbReference>
<dbReference type="Proteomes" id="UP000637578">
    <property type="component" value="Unassembled WGS sequence"/>
</dbReference>
<keyword evidence="5" id="KW-1185">Reference proteome</keyword>
<dbReference type="InterPro" id="IPR018946">
    <property type="entry name" value="PhoD-like_MPP"/>
</dbReference>
<accession>A0A8J3CIJ1</accession>
<feature type="chain" id="PRO_5035194268" evidence="1">
    <location>
        <begin position="34"/>
        <end position="551"/>
    </location>
</feature>
<feature type="domain" description="PhoD-like phosphatase metallophosphatase" evidence="2">
    <location>
        <begin position="160"/>
        <end position="515"/>
    </location>
</feature>
<dbReference type="Gene3D" id="3.60.21.70">
    <property type="entry name" value="PhoD-like phosphatase"/>
    <property type="match status" value="1"/>
</dbReference>
<feature type="signal peptide" evidence="1">
    <location>
        <begin position="1"/>
        <end position="33"/>
    </location>
</feature>
<evidence type="ECO:0000259" key="2">
    <source>
        <dbReference type="Pfam" id="PF09423"/>
    </source>
</evidence>
<evidence type="ECO:0000313" key="4">
    <source>
        <dbReference type="EMBL" id="GGM72492.1"/>
    </source>
</evidence>
<dbReference type="InterPro" id="IPR032093">
    <property type="entry name" value="PhoD_N"/>
</dbReference>
<reference evidence="4" key="1">
    <citation type="journal article" date="2014" name="Int. J. Syst. Evol. Microbiol.">
        <title>Complete genome sequence of Corynebacterium casei LMG S-19264T (=DSM 44701T), isolated from a smear-ripened cheese.</title>
        <authorList>
            <consortium name="US DOE Joint Genome Institute (JGI-PGF)"/>
            <person name="Walter F."/>
            <person name="Albersmeier A."/>
            <person name="Kalinowski J."/>
            <person name="Ruckert C."/>
        </authorList>
    </citation>
    <scope>NUCLEOTIDE SEQUENCE</scope>
    <source>
        <strain evidence="4">CGMCC 4.5737</strain>
    </source>
</reference>
<dbReference type="RefSeq" id="WP_189060752.1">
    <property type="nucleotide sequence ID" value="NZ_BMMK01000028.1"/>
</dbReference>
<dbReference type="CDD" id="cd07389">
    <property type="entry name" value="MPP_PhoD"/>
    <property type="match status" value="1"/>
</dbReference>
<proteinExistence type="predicted"/>
<gene>
    <name evidence="4" type="ORF">GCM10012275_48850</name>
</gene>
<protein>
    <submittedName>
        <fullName evidence="4">Phosphodiesterase/alkaline phosphatase D</fullName>
    </submittedName>
</protein>
<name>A0A8J3CIJ1_9PSEU</name>
<dbReference type="Pfam" id="PF09423">
    <property type="entry name" value="PhoD"/>
    <property type="match status" value="1"/>
</dbReference>
<dbReference type="PROSITE" id="PS51318">
    <property type="entry name" value="TAT"/>
    <property type="match status" value="1"/>
</dbReference>
<dbReference type="AlphaFoldDB" id="A0A8J3CIJ1"/>
<sequence length="551" mass="60341">MNNPLNRRTLLRATGATALGAAAATALPPEVLATEPHAPPQGQQRDTAFRHGVASGDPLPDSVLLWTRISPTPEAVPGSGVGPDVEVRWEVATDASFRTVVASGVTRTGPGRDHTVKVDVTGLAPATSYSYRFLFEGQLSPAGTTKTAPATDAALSRLRLGVVSCSNWQAGHFAAYRYLAERGDLDAVVHLGDYIYEYAPGDFPLGWSVRPHDPPHETITLADYRRRHAQYKTDPDLQRLHATCPLIATWDDHEVSNDAWADGAQNHTPGTEGDYAARKLASHRAYFEWMPVRNAGDRIYRRLRFGRLAELSLLDLRSYRSQQTKPLNGDVDNPDRTITGREQMSWLLDGLLGTTAQWKLVGTSVMVSPVLVPPLPADLTGPLLELLGLPREGGAVLTDQWDGYAADRRRLLRALADNEVRDTVFLTGDIHSSWACDVPLDAGSYPLSRSVATELVCTSVTSDNIDDLLGVPPRTASIPLENGIRALNRHVRWVEYDSHGASVLEVTPGAVQMDWYYVADRTKRDSAVSCARSCRVRSGSQRIQRGWHPIT</sequence>
<dbReference type="InterPro" id="IPR052900">
    <property type="entry name" value="Phospholipid_Metab_Enz"/>
</dbReference>
<dbReference type="PANTHER" id="PTHR43606">
    <property type="entry name" value="PHOSPHATASE, PUTATIVE (AFU_ORTHOLOGUE AFUA_6G08710)-RELATED"/>
    <property type="match status" value="1"/>
</dbReference>
<dbReference type="InterPro" id="IPR029052">
    <property type="entry name" value="Metallo-depent_PP-like"/>
</dbReference>
<comment type="caution">
    <text evidence="4">The sequence shown here is derived from an EMBL/GenBank/DDBJ whole genome shotgun (WGS) entry which is preliminary data.</text>
</comment>
<keyword evidence="1" id="KW-0732">Signal</keyword>
<dbReference type="EMBL" id="BMMK01000028">
    <property type="protein sequence ID" value="GGM72492.1"/>
    <property type="molecule type" value="Genomic_DNA"/>
</dbReference>
<evidence type="ECO:0000313" key="5">
    <source>
        <dbReference type="Proteomes" id="UP000637578"/>
    </source>
</evidence>
<dbReference type="InterPro" id="IPR006311">
    <property type="entry name" value="TAT_signal"/>
</dbReference>
<dbReference type="InterPro" id="IPR038607">
    <property type="entry name" value="PhoD-like_sf"/>
</dbReference>
<reference evidence="4" key="2">
    <citation type="submission" date="2020-09" db="EMBL/GenBank/DDBJ databases">
        <authorList>
            <person name="Sun Q."/>
            <person name="Zhou Y."/>
        </authorList>
    </citation>
    <scope>NUCLEOTIDE SEQUENCE</scope>
    <source>
        <strain evidence="4">CGMCC 4.5737</strain>
    </source>
</reference>
<feature type="domain" description="Phospholipase D N-terminal" evidence="3">
    <location>
        <begin position="51"/>
        <end position="147"/>
    </location>
</feature>